<dbReference type="InterPro" id="IPR027777">
    <property type="entry name" value="DCTN6"/>
</dbReference>
<comment type="function">
    <text evidence="6">Part of the dynactin complex that activates the molecular motor dynein for ultra-processive transport along microtubules.</text>
</comment>
<organism evidence="8 9">
    <name type="scientific">Purpureocillium lavendulum</name>
    <dbReference type="NCBI Taxonomy" id="1247861"/>
    <lineage>
        <taxon>Eukaryota</taxon>
        <taxon>Fungi</taxon>
        <taxon>Dikarya</taxon>
        <taxon>Ascomycota</taxon>
        <taxon>Pezizomycotina</taxon>
        <taxon>Sordariomycetes</taxon>
        <taxon>Hypocreomycetidae</taxon>
        <taxon>Hypocreales</taxon>
        <taxon>Ophiocordycipitaceae</taxon>
        <taxon>Purpureocillium</taxon>
    </lineage>
</organism>
<reference evidence="8" key="1">
    <citation type="submission" date="2023-01" db="EMBL/GenBank/DDBJ databases">
        <title>The growth and conidiation of Purpureocillium lavendulum are regulated by nitrogen source and histone H3K14 acetylation.</title>
        <authorList>
            <person name="Tang P."/>
            <person name="Han J."/>
            <person name="Zhang C."/>
            <person name="Tang P."/>
            <person name="Qi F."/>
            <person name="Zhang K."/>
            <person name="Liang L."/>
        </authorList>
    </citation>
    <scope>NUCLEOTIDE SEQUENCE</scope>
    <source>
        <strain evidence="8">YMF1.00683</strain>
    </source>
</reference>
<evidence type="ECO:0000256" key="3">
    <source>
        <dbReference type="ARBA" id="ARBA00016573"/>
    </source>
</evidence>
<keyword evidence="4" id="KW-0963">Cytoplasm</keyword>
<dbReference type="GO" id="GO:0007052">
    <property type="term" value="P:mitotic spindle organization"/>
    <property type="evidence" value="ECO:0007669"/>
    <property type="project" value="TreeGrafter"/>
</dbReference>
<evidence type="ECO:0000256" key="7">
    <source>
        <dbReference type="SAM" id="MobiDB-lite"/>
    </source>
</evidence>
<protein>
    <recommendedName>
        <fullName evidence="3">Dynactin subunit 6</fullName>
    </recommendedName>
</protein>
<dbReference type="SUPFAM" id="SSF51161">
    <property type="entry name" value="Trimeric LpxA-like enzymes"/>
    <property type="match status" value="1"/>
</dbReference>
<comment type="similarity">
    <text evidence="2">Belongs to the dynactin subunits 5/6 family. Dynactin subunit 6 subfamily.</text>
</comment>
<evidence type="ECO:0000313" key="9">
    <source>
        <dbReference type="Proteomes" id="UP001163105"/>
    </source>
</evidence>
<dbReference type="InterPro" id="IPR011004">
    <property type="entry name" value="Trimer_LpxA-like_sf"/>
</dbReference>
<comment type="subcellular location">
    <subcellularLocation>
        <location evidence="1">Cytoplasm</location>
        <location evidence="1">Cytoskeleton</location>
    </subcellularLocation>
</comment>
<gene>
    <name evidence="8" type="primary">DCTN6</name>
    <name evidence="8" type="ORF">O9K51_08343</name>
</gene>
<dbReference type="GO" id="GO:0070840">
    <property type="term" value="F:dynein complex binding"/>
    <property type="evidence" value="ECO:0007669"/>
    <property type="project" value="TreeGrafter"/>
</dbReference>
<name>A0AB34FKK2_9HYPO</name>
<dbReference type="AlphaFoldDB" id="A0AB34FKK2"/>
<evidence type="ECO:0000313" key="8">
    <source>
        <dbReference type="EMBL" id="KAJ6438941.1"/>
    </source>
</evidence>
<keyword evidence="9" id="KW-1185">Reference proteome</keyword>
<accession>A0AB34FKK2</accession>
<comment type="caution">
    <text evidence="8">The sequence shown here is derived from an EMBL/GenBank/DDBJ whole genome shotgun (WGS) entry which is preliminary data.</text>
</comment>
<sequence length="211" mass="22772">MSSKRHSILPAIDRSGPKPPVNFSSTLTISDNAILQGTHSITMQSETVVHPRSRFESNIGSILIGRRCIIHERAHIGARPEDLDRAKPGGVALGDYVIVEVGTVVESGNTEIGEGTTVQVGSRIGSGAKVGKVCKRAVCQRSHELMALKHCTISSMSVIAPGEIIPDSTTVYSNGLRRTDKRDVGELRKLGIVKQISVLRKMIPSNPDKFK</sequence>
<evidence type="ECO:0000256" key="2">
    <source>
        <dbReference type="ARBA" id="ARBA00007719"/>
    </source>
</evidence>
<dbReference type="Proteomes" id="UP001163105">
    <property type="component" value="Unassembled WGS sequence"/>
</dbReference>
<evidence type="ECO:0000256" key="4">
    <source>
        <dbReference type="ARBA" id="ARBA00022490"/>
    </source>
</evidence>
<feature type="region of interest" description="Disordered" evidence="7">
    <location>
        <begin position="1"/>
        <end position="20"/>
    </location>
</feature>
<evidence type="ECO:0000256" key="6">
    <source>
        <dbReference type="ARBA" id="ARBA00034687"/>
    </source>
</evidence>
<dbReference type="PANTHER" id="PTHR13072:SF0">
    <property type="entry name" value="DYNACTIN SUBUNIT 6"/>
    <property type="match status" value="1"/>
</dbReference>
<evidence type="ECO:0000256" key="1">
    <source>
        <dbReference type="ARBA" id="ARBA00004245"/>
    </source>
</evidence>
<proteinExistence type="inferred from homology"/>
<evidence type="ECO:0000256" key="5">
    <source>
        <dbReference type="ARBA" id="ARBA00023212"/>
    </source>
</evidence>
<dbReference type="GO" id="GO:0005869">
    <property type="term" value="C:dynactin complex"/>
    <property type="evidence" value="ECO:0007669"/>
    <property type="project" value="InterPro"/>
</dbReference>
<dbReference type="Gene3D" id="2.160.10.10">
    <property type="entry name" value="Hexapeptide repeat proteins"/>
    <property type="match status" value="1"/>
</dbReference>
<dbReference type="EMBL" id="JAQHRD010000007">
    <property type="protein sequence ID" value="KAJ6438941.1"/>
    <property type="molecule type" value="Genomic_DNA"/>
</dbReference>
<dbReference type="PANTHER" id="PTHR13072">
    <property type="entry name" value="DYNACTIN 6"/>
    <property type="match status" value="1"/>
</dbReference>
<keyword evidence="5" id="KW-0206">Cytoskeleton</keyword>